<dbReference type="Pfam" id="PF07690">
    <property type="entry name" value="MFS_1"/>
    <property type="match status" value="1"/>
</dbReference>
<evidence type="ECO:0000259" key="9">
    <source>
        <dbReference type="PROSITE" id="PS50850"/>
    </source>
</evidence>
<evidence type="ECO:0000256" key="1">
    <source>
        <dbReference type="ARBA" id="ARBA00004651"/>
    </source>
</evidence>
<feature type="transmembrane region" description="Helical" evidence="8">
    <location>
        <begin position="420"/>
        <end position="437"/>
    </location>
</feature>
<keyword evidence="3" id="KW-1003">Cell membrane</keyword>
<dbReference type="Proteomes" id="UP000256485">
    <property type="component" value="Unassembled WGS sequence"/>
</dbReference>
<feature type="region of interest" description="Disordered" evidence="7">
    <location>
        <begin position="514"/>
        <end position="550"/>
    </location>
</feature>
<sequence>MSTAPGPRSNQQNQGAHRRELRASRREWAGLAVLALPTLLLSLDLSVLYLALPHLSADLAPSATQTLWITDIYGFMIAGFLITMGTLGDRIGRRRLLLVGATAFAAASVLAAYAPSSEALIAARALLGIAGATQMPSTLALIRTMFRDPHRRAVAISVWMSCFMGGTIIGPLVGGVLLERFWWGSVFLLGVPVMVLLLVAAPAVLPESRDPHPGRLDLTSVLLALATVVPIVYGLKELAADGWGTTSVAAVLLGVAMGVLFVRRQNRLDDPMLDLTLFRERAFSVGLSVNLGGAVVMSGTFLLLAQYLQLVQGLSPLRAGLWTIPMQVAMAISSILTPHLARRWRPAWVMSGGLALAALGLAIVSQTPSSDGAVTLVIGFSFATVGIAAPTALVVGLILGAAPPEKAGAASGMSETSGELGVALGVALLGSVATAAYRGQVAIPDTLPDQVSAAARDGLSGALAAARTLPDALAAELLESARTAFTSGLSTVGTIGAVLLATLAVVTGVAFRHLPPHGEESAPTTDEAVEGATETRPDVVPTGAGAETDQ</sequence>
<proteinExistence type="predicted"/>
<evidence type="ECO:0000256" key="2">
    <source>
        <dbReference type="ARBA" id="ARBA00022448"/>
    </source>
</evidence>
<organism evidence="10 11">
    <name type="scientific">Thermasporomyces composti</name>
    <dbReference type="NCBI Taxonomy" id="696763"/>
    <lineage>
        <taxon>Bacteria</taxon>
        <taxon>Bacillati</taxon>
        <taxon>Actinomycetota</taxon>
        <taxon>Actinomycetes</taxon>
        <taxon>Propionibacteriales</taxon>
        <taxon>Nocardioidaceae</taxon>
        <taxon>Thermasporomyces</taxon>
    </lineage>
</organism>
<keyword evidence="11" id="KW-1185">Reference proteome</keyword>
<dbReference type="Gene3D" id="1.20.1250.20">
    <property type="entry name" value="MFS general substrate transporter like domains"/>
    <property type="match status" value="1"/>
</dbReference>
<comment type="subcellular location">
    <subcellularLocation>
        <location evidence="1">Cell membrane</location>
        <topology evidence="1">Multi-pass membrane protein</topology>
    </subcellularLocation>
</comment>
<dbReference type="OrthoDB" id="9781469at2"/>
<feature type="transmembrane region" description="Helical" evidence="8">
    <location>
        <begin position="28"/>
        <end position="52"/>
    </location>
</feature>
<protein>
    <submittedName>
        <fullName evidence="10">DHA2 family multidrug resistance protein-like MFS transporter</fullName>
    </submittedName>
</protein>
<evidence type="ECO:0000256" key="5">
    <source>
        <dbReference type="ARBA" id="ARBA00022989"/>
    </source>
</evidence>
<evidence type="ECO:0000256" key="6">
    <source>
        <dbReference type="ARBA" id="ARBA00023136"/>
    </source>
</evidence>
<feature type="transmembrane region" description="Helical" evidence="8">
    <location>
        <begin position="283"/>
        <end position="307"/>
    </location>
</feature>
<keyword evidence="2" id="KW-0813">Transport</keyword>
<evidence type="ECO:0000256" key="3">
    <source>
        <dbReference type="ARBA" id="ARBA00022475"/>
    </source>
</evidence>
<dbReference type="InterPro" id="IPR036259">
    <property type="entry name" value="MFS_trans_sf"/>
</dbReference>
<dbReference type="EMBL" id="QTUC01000001">
    <property type="protein sequence ID" value="REF36325.1"/>
    <property type="molecule type" value="Genomic_DNA"/>
</dbReference>
<evidence type="ECO:0000313" key="10">
    <source>
        <dbReference type="EMBL" id="REF36325.1"/>
    </source>
</evidence>
<keyword evidence="6 8" id="KW-0472">Membrane</keyword>
<reference evidence="10 11" key="1">
    <citation type="submission" date="2018-08" db="EMBL/GenBank/DDBJ databases">
        <title>Sequencing the genomes of 1000 actinobacteria strains.</title>
        <authorList>
            <person name="Klenk H.-P."/>
        </authorList>
    </citation>
    <scope>NUCLEOTIDE SEQUENCE [LARGE SCALE GENOMIC DNA]</scope>
    <source>
        <strain evidence="10 11">DSM 22891</strain>
    </source>
</reference>
<dbReference type="SUPFAM" id="SSF103473">
    <property type="entry name" value="MFS general substrate transporter"/>
    <property type="match status" value="1"/>
</dbReference>
<feature type="transmembrane region" description="Helical" evidence="8">
    <location>
        <begin position="72"/>
        <end position="89"/>
    </location>
</feature>
<feature type="domain" description="Major facilitator superfamily (MFS) profile" evidence="9">
    <location>
        <begin position="30"/>
        <end position="519"/>
    </location>
</feature>
<evidence type="ECO:0000256" key="8">
    <source>
        <dbReference type="SAM" id="Phobius"/>
    </source>
</evidence>
<feature type="transmembrane region" description="Helical" evidence="8">
    <location>
        <begin position="242"/>
        <end position="262"/>
    </location>
</feature>
<dbReference type="AlphaFoldDB" id="A0A3D9VBD8"/>
<keyword evidence="5 8" id="KW-1133">Transmembrane helix</keyword>
<accession>A0A3D9VBD8</accession>
<feature type="transmembrane region" description="Helical" evidence="8">
    <location>
        <begin position="216"/>
        <end position="236"/>
    </location>
</feature>
<feature type="transmembrane region" description="Helical" evidence="8">
    <location>
        <begin position="348"/>
        <end position="367"/>
    </location>
</feature>
<dbReference type="GO" id="GO:0022857">
    <property type="term" value="F:transmembrane transporter activity"/>
    <property type="evidence" value="ECO:0007669"/>
    <property type="project" value="InterPro"/>
</dbReference>
<gene>
    <name evidence="10" type="ORF">DFJ64_1731</name>
</gene>
<dbReference type="GO" id="GO:0005886">
    <property type="term" value="C:plasma membrane"/>
    <property type="evidence" value="ECO:0007669"/>
    <property type="project" value="UniProtKB-SubCell"/>
</dbReference>
<feature type="transmembrane region" description="Helical" evidence="8">
    <location>
        <begin position="373"/>
        <end position="399"/>
    </location>
</feature>
<comment type="caution">
    <text evidence="10">The sequence shown here is derived from an EMBL/GenBank/DDBJ whole genome shotgun (WGS) entry which is preliminary data.</text>
</comment>
<feature type="transmembrane region" description="Helical" evidence="8">
    <location>
        <begin position="488"/>
        <end position="511"/>
    </location>
</feature>
<dbReference type="PANTHER" id="PTHR42718:SF47">
    <property type="entry name" value="METHYL VIOLOGEN RESISTANCE PROTEIN SMVA"/>
    <property type="match status" value="1"/>
</dbReference>
<feature type="transmembrane region" description="Helical" evidence="8">
    <location>
        <begin position="121"/>
        <end position="142"/>
    </location>
</feature>
<feature type="transmembrane region" description="Helical" evidence="8">
    <location>
        <begin position="181"/>
        <end position="204"/>
    </location>
</feature>
<dbReference type="PANTHER" id="PTHR42718">
    <property type="entry name" value="MAJOR FACILITATOR SUPERFAMILY MULTIDRUG TRANSPORTER MFSC"/>
    <property type="match status" value="1"/>
</dbReference>
<dbReference type="InterPro" id="IPR020846">
    <property type="entry name" value="MFS_dom"/>
</dbReference>
<dbReference type="CDD" id="cd17321">
    <property type="entry name" value="MFS_MMR_MDR_like"/>
    <property type="match status" value="1"/>
</dbReference>
<keyword evidence="4 8" id="KW-0812">Transmembrane</keyword>
<dbReference type="Gene3D" id="1.20.1720.10">
    <property type="entry name" value="Multidrug resistance protein D"/>
    <property type="match status" value="1"/>
</dbReference>
<dbReference type="InterPro" id="IPR011701">
    <property type="entry name" value="MFS"/>
</dbReference>
<dbReference type="PROSITE" id="PS50850">
    <property type="entry name" value="MFS"/>
    <property type="match status" value="1"/>
</dbReference>
<evidence type="ECO:0000313" key="11">
    <source>
        <dbReference type="Proteomes" id="UP000256485"/>
    </source>
</evidence>
<evidence type="ECO:0000256" key="4">
    <source>
        <dbReference type="ARBA" id="ARBA00022692"/>
    </source>
</evidence>
<evidence type="ECO:0000256" key="7">
    <source>
        <dbReference type="SAM" id="MobiDB-lite"/>
    </source>
</evidence>
<feature type="transmembrane region" description="Helical" evidence="8">
    <location>
        <begin position="154"/>
        <end position="175"/>
    </location>
</feature>
<feature type="transmembrane region" description="Helical" evidence="8">
    <location>
        <begin position="96"/>
        <end position="115"/>
    </location>
</feature>
<name>A0A3D9VBD8_THECX</name>
<feature type="transmembrane region" description="Helical" evidence="8">
    <location>
        <begin position="319"/>
        <end position="336"/>
    </location>
</feature>